<gene>
    <name evidence="3" type="ORF">CHLNCDRAFT_135347</name>
</gene>
<dbReference type="RefSeq" id="XP_005846655.1">
    <property type="nucleotide sequence ID" value="XM_005846593.1"/>
</dbReference>
<organism evidence="4">
    <name type="scientific">Chlorella variabilis</name>
    <name type="common">Green alga</name>
    <dbReference type="NCBI Taxonomy" id="554065"/>
    <lineage>
        <taxon>Eukaryota</taxon>
        <taxon>Viridiplantae</taxon>
        <taxon>Chlorophyta</taxon>
        <taxon>core chlorophytes</taxon>
        <taxon>Trebouxiophyceae</taxon>
        <taxon>Chlorellales</taxon>
        <taxon>Chlorellaceae</taxon>
        <taxon>Chlorella clade</taxon>
        <taxon>Chlorella</taxon>
    </lineage>
</organism>
<dbReference type="KEGG" id="cvr:CHLNCDRAFT_135347"/>
<feature type="coiled-coil region" evidence="1">
    <location>
        <begin position="267"/>
        <end position="326"/>
    </location>
</feature>
<name>E1ZI11_CHLVA</name>
<dbReference type="AlphaFoldDB" id="E1ZI11"/>
<protein>
    <submittedName>
        <fullName evidence="3">Uncharacterized protein</fullName>
    </submittedName>
</protein>
<evidence type="ECO:0000256" key="2">
    <source>
        <dbReference type="SAM" id="MobiDB-lite"/>
    </source>
</evidence>
<dbReference type="EMBL" id="GL433847">
    <property type="protein sequence ID" value="EFN54553.1"/>
    <property type="molecule type" value="Genomic_DNA"/>
</dbReference>
<feature type="coiled-coil region" evidence="1">
    <location>
        <begin position="416"/>
        <end position="450"/>
    </location>
</feature>
<evidence type="ECO:0000256" key="1">
    <source>
        <dbReference type="SAM" id="Coils"/>
    </source>
</evidence>
<dbReference type="GeneID" id="17353901"/>
<accession>E1ZI11</accession>
<feature type="compositionally biased region" description="Low complexity" evidence="2">
    <location>
        <begin position="52"/>
        <end position="79"/>
    </location>
</feature>
<sequence>MDQSGAEEEWFAGFKKLSLAASPPSGRRASLGFEKRLSSAQAPDSHPVSPASSERGGLSPPPSSSARSRGGSRGPASPATSHFSIPAYRSASTAGCEAQGLGALTLSPAAPTGAAAAAAAEERVTLNLFVQDDPQGGQACSLRAEVASLQLRVGLLQAQLDEAQQLAQHGEAAAAPAAAPLGAADAAGAAVPAAESVQLVLTIVEAPSQAEQGATVEGGAGAADPAGLQQQLQRVEASRDELGWQAGQLRGRIAKLEGAVLAGESRVRAQAAELEALKAAGRELEQQLAAVQAQVGVTPDRARAERRRLAEQAAEAQAAAEAAAARAARLAAVLAFEARERRELGEFAALEHQLLAERERVLTGEAAQWRTDAAAAASQLADVRQRLVKLLRGELEAAQAATAGAAVLTAEWRHKAEQFDRDRQAAAANIRKAERELELVAQDNERMFRQLNFVRTRLMGQLGSLDPAVPDIGKLARELQSWCDREAAVRHKA</sequence>
<feature type="region of interest" description="Disordered" evidence="2">
    <location>
        <begin position="20"/>
        <end position="83"/>
    </location>
</feature>
<keyword evidence="1" id="KW-0175">Coiled coil</keyword>
<proteinExistence type="predicted"/>
<reference evidence="3 4" key="1">
    <citation type="journal article" date="2010" name="Plant Cell">
        <title>The Chlorella variabilis NC64A genome reveals adaptation to photosymbiosis, coevolution with viruses, and cryptic sex.</title>
        <authorList>
            <person name="Blanc G."/>
            <person name="Duncan G."/>
            <person name="Agarkova I."/>
            <person name="Borodovsky M."/>
            <person name="Gurnon J."/>
            <person name="Kuo A."/>
            <person name="Lindquist E."/>
            <person name="Lucas S."/>
            <person name="Pangilinan J."/>
            <person name="Polle J."/>
            <person name="Salamov A."/>
            <person name="Terry A."/>
            <person name="Yamada T."/>
            <person name="Dunigan D.D."/>
            <person name="Grigoriev I.V."/>
            <person name="Claverie J.M."/>
            <person name="Van Etten J.L."/>
        </authorList>
    </citation>
    <scope>NUCLEOTIDE SEQUENCE [LARGE SCALE GENOMIC DNA]</scope>
    <source>
        <strain evidence="3 4">NC64A</strain>
    </source>
</reference>
<evidence type="ECO:0000313" key="3">
    <source>
        <dbReference type="EMBL" id="EFN54553.1"/>
    </source>
</evidence>
<dbReference type="OrthoDB" id="512972at2759"/>
<dbReference type="InParanoid" id="E1ZI11"/>
<dbReference type="Proteomes" id="UP000008141">
    <property type="component" value="Unassembled WGS sequence"/>
</dbReference>
<keyword evidence="4" id="KW-1185">Reference proteome</keyword>
<evidence type="ECO:0000313" key="4">
    <source>
        <dbReference type="Proteomes" id="UP000008141"/>
    </source>
</evidence>